<dbReference type="GO" id="GO:0005737">
    <property type="term" value="C:cytoplasm"/>
    <property type="evidence" value="ECO:0007669"/>
    <property type="project" value="TreeGrafter"/>
</dbReference>
<feature type="domain" description="NACHT" evidence="4">
    <location>
        <begin position="678"/>
        <end position="827"/>
    </location>
</feature>
<evidence type="ECO:0000259" key="4">
    <source>
        <dbReference type="PROSITE" id="PS50837"/>
    </source>
</evidence>
<feature type="repeat" description="ANK" evidence="3">
    <location>
        <begin position="1313"/>
        <end position="1345"/>
    </location>
</feature>
<dbReference type="PANTHER" id="PTHR24198:SF165">
    <property type="entry name" value="ANKYRIN REPEAT-CONTAINING PROTEIN-RELATED"/>
    <property type="match status" value="1"/>
</dbReference>
<evidence type="ECO:0000256" key="1">
    <source>
        <dbReference type="ARBA" id="ARBA00022737"/>
    </source>
</evidence>
<evidence type="ECO:0000313" key="5">
    <source>
        <dbReference type="EMBL" id="KAJ3119730.1"/>
    </source>
</evidence>
<dbReference type="Gene3D" id="1.25.40.20">
    <property type="entry name" value="Ankyrin repeat-containing domain"/>
    <property type="match status" value="6"/>
</dbReference>
<dbReference type="CDD" id="cd00161">
    <property type="entry name" value="beta-trefoil_Ricin-like"/>
    <property type="match status" value="1"/>
</dbReference>
<dbReference type="InterPro" id="IPR002110">
    <property type="entry name" value="Ankyrin_rpt"/>
</dbReference>
<feature type="repeat" description="ANK" evidence="3">
    <location>
        <begin position="1462"/>
        <end position="1494"/>
    </location>
</feature>
<gene>
    <name evidence="5" type="ORF">HK100_000175</name>
</gene>
<accession>A0AAD5SYR1</accession>
<dbReference type="EMBL" id="JADGJH010001029">
    <property type="protein sequence ID" value="KAJ3119730.1"/>
    <property type="molecule type" value="Genomic_DNA"/>
</dbReference>
<dbReference type="InterPro" id="IPR035897">
    <property type="entry name" value="Toll_tir_struct_dom_sf"/>
</dbReference>
<proteinExistence type="predicted"/>
<reference evidence="5" key="1">
    <citation type="submission" date="2020-05" db="EMBL/GenBank/DDBJ databases">
        <title>Phylogenomic resolution of chytrid fungi.</title>
        <authorList>
            <person name="Stajich J.E."/>
            <person name="Amses K."/>
            <person name="Simmons R."/>
            <person name="Seto K."/>
            <person name="Myers J."/>
            <person name="Bonds A."/>
            <person name="Quandt C.A."/>
            <person name="Barry K."/>
            <person name="Liu P."/>
            <person name="Grigoriev I."/>
            <person name="Longcore J.E."/>
            <person name="James T.Y."/>
        </authorList>
    </citation>
    <scope>NUCLEOTIDE SEQUENCE</scope>
    <source>
        <strain evidence="5">JEL0513</strain>
    </source>
</reference>
<feature type="repeat" description="ANK" evidence="3">
    <location>
        <begin position="1597"/>
        <end position="1629"/>
    </location>
</feature>
<dbReference type="Pfam" id="PF24883">
    <property type="entry name" value="NPHP3_N"/>
    <property type="match status" value="1"/>
</dbReference>
<feature type="repeat" description="ANK" evidence="3">
    <location>
        <begin position="1354"/>
        <end position="1386"/>
    </location>
</feature>
<protein>
    <recommendedName>
        <fullName evidence="4">NACHT domain-containing protein</fullName>
    </recommendedName>
</protein>
<feature type="repeat" description="ANK" evidence="3">
    <location>
        <begin position="1663"/>
        <end position="1695"/>
    </location>
</feature>
<dbReference type="Pfam" id="PF12796">
    <property type="entry name" value="Ank_2"/>
    <property type="match status" value="5"/>
</dbReference>
<feature type="repeat" description="ANK" evidence="3">
    <location>
        <begin position="1531"/>
        <end position="1563"/>
    </location>
</feature>
<evidence type="ECO:0000256" key="2">
    <source>
        <dbReference type="ARBA" id="ARBA00023043"/>
    </source>
</evidence>
<name>A0AAD5SYR1_9FUNG</name>
<dbReference type="InterPro" id="IPR007111">
    <property type="entry name" value="NACHT_NTPase"/>
</dbReference>
<dbReference type="PROSITE" id="PS50297">
    <property type="entry name" value="ANK_REP_REGION"/>
    <property type="match status" value="12"/>
</dbReference>
<dbReference type="PRINTS" id="PR01415">
    <property type="entry name" value="ANKYRIN"/>
</dbReference>
<dbReference type="Gene3D" id="3.40.50.10140">
    <property type="entry name" value="Toll/interleukin-1 receptor homology (TIR) domain"/>
    <property type="match status" value="1"/>
</dbReference>
<dbReference type="PANTHER" id="PTHR24198">
    <property type="entry name" value="ANKYRIN REPEAT AND PROTEIN KINASE DOMAIN-CONTAINING PROTEIN"/>
    <property type="match status" value="1"/>
</dbReference>
<evidence type="ECO:0000256" key="3">
    <source>
        <dbReference type="PROSITE-ProRule" id="PRU00023"/>
    </source>
</evidence>
<dbReference type="SMART" id="SM00458">
    <property type="entry name" value="RICIN"/>
    <property type="match status" value="1"/>
</dbReference>
<evidence type="ECO:0000313" key="6">
    <source>
        <dbReference type="Proteomes" id="UP001211907"/>
    </source>
</evidence>
<feature type="repeat" description="ANK" evidence="3">
    <location>
        <begin position="1738"/>
        <end position="1770"/>
    </location>
</feature>
<dbReference type="SUPFAM" id="SSF48403">
    <property type="entry name" value="Ankyrin repeat"/>
    <property type="match status" value="2"/>
</dbReference>
<dbReference type="Pfam" id="PF13637">
    <property type="entry name" value="Ank_4"/>
    <property type="match status" value="1"/>
</dbReference>
<dbReference type="InterPro" id="IPR056884">
    <property type="entry name" value="NPHP3-like_N"/>
</dbReference>
<sequence>YRVKCDHLVTKAIADGITAAGLHTYLDKLCLVGATAWDEGFINGLNSSKIVLFTISADCITSFGFTPDKPDNLLLEWELALNRENQGLCVIVPLYVHENNAPFVFPDLSNFADKFHNYPQKSPQKLTFRGVMAALRGRQGINVHVLRATDRVVVDSWSIAQMVGIHSRVEDWNGSLKEFDVGLAKSEQVDLDSSLGHYRKRMANLMKSPITSNYEVIVADVLEWVDDINSRALVIPTDLSNTVQQALIKTNALAACLTVSNDSDAISLIREFAATLSNSYPEFGRVLLSKFKQATASFVRKSFKLTKSITTFTTIAKKTRTVLDVRQKYKYVAVKARNLESAAAKQFEFLILNSLESCSLSQKSLVLLIEVGDTFISKTKSGELMLDQLSLLPESFKIAFLGPAAKNWAFHLKGFLVSDYHLNETAQSKPSIIKTVIKIPMDPIIVYSSYEIANTQNNLENADFLICCGSKNELTIANKLVPLLALNGSHAVVIQDMATANLFVSTDNRKMLALFLFSNLGLSEFEIPGNHFIEHMKQAFQKKNSGVYALPIMVETAVEQFDIERLFSFNYAHSTTIAVIKDMFQLQGQRIDMNDPTRIIARVFQIRKIALNLSVSGNVDLSTLPLNASEEADLFAWLDPPVDAIEQERSRMMNQYVPGTRKWLLSNLENFIINPDCQLLWLNAPAGTGKSVMSALIADRLQKKNQLGSVFFCKSDNQNLKSPLNLVRSMAYHLALWSPPYGRELLSLHRAEAIDFRVGSSMLFQKLISEPLTDVNTKLKFSETLVLLVDAIDECGELNSRSAMLSIFSQSFKQLPPFVKIIVTSRPETDIVAAFEASKLPQQTIIPSAEDNQKDAVVVIRTRLESFGVTSSINDEIVSTLLDKSGGLFIWLVMALESLKPKGTSLTLEDVNALPLGLSAIYQSAFSRAFNRRTDCILTSVICLIAVAKEPLTIKEISYFIEFKEPNVKYCISLLQSLLNIGSNGKISFLHKSVQDYVTSDECIDFRFKIILDDADDWMIVRLLRIICDHYSESQSVIPKTAHHYAVSNWIEHIHDRIFLDSIFDNLLDAFIQTFERIHSRKFTEDIFKALFIKFLEVYGPRALLAAVEKRLAWLVKEILVRGNGKELLMMSDLIQKSVSRSPLLYEAATSGSHEICLYLLKYGKANPACRGITPFQSSGEINKTPLHVAGAINSLKTIKVILENAPNPLELLYLTEDNGFNPMSYTTGKIFRYYKSVERRLEFEAHRDKMNSIFLAAWEGTLEPLVTSEIFFQTNNFDKNRTALHYAAERGNVKLVKTLITDGSSVNAEDEWGWTPIFVAIENGHEDVVLLLIENGASLDQRVFYDDNSRAYYNLGVLHYAAICGEISISSILIQNGADINAHCELDGGFWTPIWCAAKHGYAEIVEFFINKGAKRVIEVDGVMDQSDQFNLNWPAQNGHAKVVSLLVRKGAAVDLIPMNAWWTPLNLAARYGRVEVAKVLIEEGAQVNYEQSSETWFGSPLHFAAEAGQTAVAALLLENGANVNQCSFYGKTPLFSAVKNGRKEVVYLLIAKGGNIHHLDLDQNTLLHIACDIGHREIVALLVENGISLEAVNNTGLTSLHKAAASGRKEVVSFVLRKGANVNFKTADKSTPLHLAVSSKDEETVTVLINNTACVDAINSDGCTPLHIAAENGSTAIASILMKHGANMNVRNNSNESPFLLAIKKRQTNVACLLIEQGSFVDGIDAKSLNKPNENERRTMLHWAAEKGCKYSVELLIEKGASVNVGDKNKSTPLMLATQNKNEEIVAKLLKHGATSQQIDAIPFSICNQENRNMVFDVEGKSEEQNGSRILVYENHGGDNQKFVWDGDMIRNIHSGKVLDVSGCNFENGTEVIQWEENGGENQKWEFKNGLILSKYNNKFAIDWNQSDNSLIIWESHGAWNQCWQTDS</sequence>
<dbReference type="Pfam" id="PF00652">
    <property type="entry name" value="Ricin_B_lectin"/>
    <property type="match status" value="1"/>
</dbReference>
<feature type="repeat" description="ANK" evidence="3">
    <location>
        <begin position="1771"/>
        <end position="1803"/>
    </location>
</feature>
<dbReference type="InterPro" id="IPR000772">
    <property type="entry name" value="Ricin_B_lectin"/>
</dbReference>
<keyword evidence="6" id="KW-1185">Reference proteome</keyword>
<dbReference type="PROSITE" id="PS50088">
    <property type="entry name" value="ANK_REPEAT"/>
    <property type="match status" value="12"/>
</dbReference>
<dbReference type="Gene3D" id="3.40.50.300">
    <property type="entry name" value="P-loop containing nucleotide triphosphate hydrolases"/>
    <property type="match status" value="1"/>
</dbReference>
<comment type="caution">
    <text evidence="5">The sequence shown here is derived from an EMBL/GenBank/DDBJ whole genome shotgun (WGS) entry which is preliminary data.</text>
</comment>
<dbReference type="InterPro" id="IPR036770">
    <property type="entry name" value="Ankyrin_rpt-contain_sf"/>
</dbReference>
<feature type="non-terminal residue" evidence="5">
    <location>
        <position position="1930"/>
    </location>
</feature>
<dbReference type="SMART" id="SM00248">
    <property type="entry name" value="ANK"/>
    <property type="match status" value="16"/>
</dbReference>
<dbReference type="SUPFAM" id="SSF50370">
    <property type="entry name" value="Ricin B-like lectins"/>
    <property type="match status" value="1"/>
</dbReference>
<keyword evidence="2 3" id="KW-0040">ANK repeat</keyword>
<dbReference type="InterPro" id="IPR027417">
    <property type="entry name" value="P-loop_NTPase"/>
</dbReference>
<feature type="repeat" description="ANK" evidence="3">
    <location>
        <begin position="1501"/>
        <end position="1530"/>
    </location>
</feature>
<dbReference type="Gene3D" id="2.80.10.50">
    <property type="match status" value="1"/>
</dbReference>
<dbReference type="PROSITE" id="PS50231">
    <property type="entry name" value="RICIN_B_LECTIN"/>
    <property type="match status" value="1"/>
</dbReference>
<dbReference type="Proteomes" id="UP001211907">
    <property type="component" value="Unassembled WGS sequence"/>
</dbReference>
<dbReference type="InterPro" id="IPR035992">
    <property type="entry name" value="Ricin_B-like_lectins"/>
</dbReference>
<feature type="repeat" description="ANK" evidence="3">
    <location>
        <begin position="1564"/>
        <end position="1596"/>
    </location>
</feature>
<dbReference type="PROSITE" id="PS50837">
    <property type="entry name" value="NACHT"/>
    <property type="match status" value="1"/>
</dbReference>
<feature type="repeat" description="ANK" evidence="3">
    <location>
        <begin position="1630"/>
        <end position="1662"/>
    </location>
</feature>
<keyword evidence="1" id="KW-0677">Repeat</keyword>
<dbReference type="Pfam" id="PF00023">
    <property type="entry name" value="Ank"/>
    <property type="match status" value="1"/>
</dbReference>
<dbReference type="SUPFAM" id="SSF52540">
    <property type="entry name" value="P-loop containing nucleoside triphosphate hydrolases"/>
    <property type="match status" value="1"/>
</dbReference>
<feature type="repeat" description="ANK" evidence="3">
    <location>
        <begin position="1280"/>
        <end position="1312"/>
    </location>
</feature>
<organism evidence="5 6">
    <name type="scientific">Physocladia obscura</name>
    <dbReference type="NCBI Taxonomy" id="109957"/>
    <lineage>
        <taxon>Eukaryota</taxon>
        <taxon>Fungi</taxon>
        <taxon>Fungi incertae sedis</taxon>
        <taxon>Chytridiomycota</taxon>
        <taxon>Chytridiomycota incertae sedis</taxon>
        <taxon>Chytridiomycetes</taxon>
        <taxon>Chytridiales</taxon>
        <taxon>Chytriomycetaceae</taxon>
        <taxon>Physocladia</taxon>
    </lineage>
</organism>